<accession>A0A3G4ZNG1</accession>
<sequence length="683" mass="80078">MDYVFENQTIYYNRNNKDKDKDKDQNEDNKKVKVSQEYALGDGIYKKIINNDYNVDNIHELYAEIKFLCWLDGEDKYKLSYIEFENVISSLLKSVIIDLTLLEHLFQNKYYDILDILTEYRVIKSIYLHKIINIIIKNEMTNHVGIQWISNLIENDYAFSNKEIEVIFESEFDITKKQQNKLLDMLKDSDSEAESIDDAIVLKKVDGCGILDDNVDTDVDADADLYKRFEQLHSELNGDDVAALGYNPNSVSKSVTEKVTVVEDIAMDDCDAFDMSDFKLLVSHNNVDIIINYLQGCGSIMNAKILEELPSHMRTKNIFEKIFKMDPPVESNIEIIDFIHTKTTVLLADITGLNDFMNKLLIDIKFSKEFIDKLDFVFQVPKSLKNILFLASKFADFKICFPMENIKRLLLQVNHTKYGNTEEYRFDSTLSLYNIDPADEYLQTLTVFLSLQPELYCSEFLEYVIRAKDDLTFDLIIDKIYNTPIECTYLACEIAAKHMLERLLKENPNHAVSECIDHLDTSKSKYDNTNICEVLVKAGVTLTTETLEKMFNKGASSWTIFESIKMDYNIELYKLCHKYNEFPYQLVCKIKMNPFNEMELREKIKGYSANNEDDIIRYIEENEIKPDYMMYDDSVKHNKTKLIEYFEKKYGFKPNMDTLLRIDDFTRRMNYYRRLLKLQTDVC</sequence>
<organism evidence="1">
    <name type="scientific">Terrestrivirus sp</name>
    <dbReference type="NCBI Taxonomy" id="2487775"/>
    <lineage>
        <taxon>Viruses</taxon>
        <taxon>Varidnaviria</taxon>
        <taxon>Bamfordvirae</taxon>
        <taxon>Nucleocytoviricota</taxon>
        <taxon>Megaviricetes</taxon>
        <taxon>Imitervirales</taxon>
        <taxon>Mimiviridae</taxon>
        <taxon>Klosneuvirinae</taxon>
    </lineage>
</organism>
<name>A0A3G4ZNG1_9VIRU</name>
<reference evidence="1" key="1">
    <citation type="submission" date="2018-10" db="EMBL/GenBank/DDBJ databases">
        <title>Hidden diversity of soil giant viruses.</title>
        <authorList>
            <person name="Schulz F."/>
            <person name="Alteio L."/>
            <person name="Goudeau D."/>
            <person name="Ryan E.M."/>
            <person name="Malmstrom R.R."/>
            <person name="Blanchard J."/>
            <person name="Woyke T."/>
        </authorList>
    </citation>
    <scope>NUCLEOTIDE SEQUENCE</scope>
    <source>
        <strain evidence="1">TEV1</strain>
    </source>
</reference>
<proteinExistence type="predicted"/>
<protein>
    <submittedName>
        <fullName evidence="1">Uncharacterized protein</fullName>
    </submittedName>
</protein>
<dbReference type="EMBL" id="MK071984">
    <property type="protein sequence ID" value="AYV76417.1"/>
    <property type="molecule type" value="Genomic_DNA"/>
</dbReference>
<evidence type="ECO:0000313" key="1">
    <source>
        <dbReference type="EMBL" id="AYV76417.1"/>
    </source>
</evidence>
<gene>
    <name evidence="1" type="ORF">Terrestrivirus6_43</name>
</gene>